<proteinExistence type="predicted"/>
<keyword evidence="3" id="KW-1185">Reference proteome</keyword>
<organism evidence="2 3">
    <name type="scientific">Dryococelus australis</name>
    <dbReference type="NCBI Taxonomy" id="614101"/>
    <lineage>
        <taxon>Eukaryota</taxon>
        <taxon>Metazoa</taxon>
        <taxon>Ecdysozoa</taxon>
        <taxon>Arthropoda</taxon>
        <taxon>Hexapoda</taxon>
        <taxon>Insecta</taxon>
        <taxon>Pterygota</taxon>
        <taxon>Neoptera</taxon>
        <taxon>Polyneoptera</taxon>
        <taxon>Phasmatodea</taxon>
        <taxon>Verophasmatodea</taxon>
        <taxon>Anareolatae</taxon>
        <taxon>Phasmatidae</taxon>
        <taxon>Eurycanthinae</taxon>
        <taxon>Dryococelus</taxon>
    </lineage>
</organism>
<evidence type="ECO:0000313" key="2">
    <source>
        <dbReference type="EMBL" id="KAJ8888185.1"/>
    </source>
</evidence>
<dbReference type="EMBL" id="JARBHB010000003">
    <property type="protein sequence ID" value="KAJ8888185.1"/>
    <property type="molecule type" value="Genomic_DNA"/>
</dbReference>
<evidence type="ECO:0000256" key="1">
    <source>
        <dbReference type="SAM" id="MobiDB-lite"/>
    </source>
</evidence>
<evidence type="ECO:0000313" key="3">
    <source>
        <dbReference type="Proteomes" id="UP001159363"/>
    </source>
</evidence>
<comment type="caution">
    <text evidence="2">The sequence shown here is derived from an EMBL/GenBank/DDBJ whole genome shotgun (WGS) entry which is preliminary data.</text>
</comment>
<feature type="region of interest" description="Disordered" evidence="1">
    <location>
        <begin position="34"/>
        <end position="54"/>
    </location>
</feature>
<accession>A0ABQ9HV45</accession>
<protein>
    <submittedName>
        <fullName evidence="2">Uncharacterized protein</fullName>
    </submittedName>
</protein>
<reference evidence="2 3" key="1">
    <citation type="submission" date="2023-02" db="EMBL/GenBank/DDBJ databases">
        <title>LHISI_Scaffold_Assembly.</title>
        <authorList>
            <person name="Stuart O.P."/>
            <person name="Cleave R."/>
            <person name="Magrath M.J.L."/>
            <person name="Mikheyev A.S."/>
        </authorList>
    </citation>
    <scope>NUCLEOTIDE SEQUENCE [LARGE SCALE GENOMIC DNA]</scope>
    <source>
        <strain evidence="2">Daus_M_001</strain>
        <tissue evidence="2">Leg muscle</tissue>
    </source>
</reference>
<feature type="region of interest" description="Disordered" evidence="1">
    <location>
        <begin position="198"/>
        <end position="232"/>
    </location>
</feature>
<name>A0ABQ9HV45_9NEOP</name>
<gene>
    <name evidence="2" type="ORF">PR048_007672</name>
</gene>
<dbReference type="Proteomes" id="UP001159363">
    <property type="component" value="Chromosome 3"/>
</dbReference>
<sequence length="398" mass="44107">MVRSQRSSAASTFVIVSNDLALARPTLLTNSQCDSRAEHLPRRRRRGASSWPSGYRSATLPLNYEGRAPFIYNSHWETPFTNHHGILPVSYPPGLTAENRKEEAQNNQYCRSGPPARVPNSTLPNPILSSAVLETKAAPLEICAKQDLHVAVRILRAPGVEISPRMCTQCGESVSLRRSVHERTEEFKEGRTSFCRQGAGLPSMLKTDDDTAHRPRRAPVRSHSSTHDTPELAHSIQNLIRSTWRGNVGIMRQHAINSAHSCPGWVVGRFLGVGEGRNGRAKKIRLDGRAKNSDAHYSPPTWGEWEFDSRRSLSLIFACGNRAGLCRCSAGFFFSGISRFPRPFIPSAAACSPRFTLFGSQDLDVKGHRNTFTHFLAGKIPYSTYLGYVPLDTGNTDQ</sequence>